<dbReference type="InterPro" id="IPR050482">
    <property type="entry name" value="Sensor_HK_TwoCompSys"/>
</dbReference>
<keyword evidence="10" id="KW-0472">Membrane</keyword>
<dbReference type="GO" id="GO:0046983">
    <property type="term" value="F:protein dimerization activity"/>
    <property type="evidence" value="ECO:0007669"/>
    <property type="project" value="InterPro"/>
</dbReference>
<evidence type="ECO:0000256" key="8">
    <source>
        <dbReference type="ARBA" id="ARBA00023012"/>
    </source>
</evidence>
<dbReference type="Proteomes" id="UP000002007">
    <property type="component" value="Chromosome"/>
</dbReference>
<evidence type="ECO:0000259" key="11">
    <source>
        <dbReference type="Pfam" id="PF07730"/>
    </source>
</evidence>
<feature type="transmembrane region" description="Helical" evidence="10">
    <location>
        <begin position="94"/>
        <end position="114"/>
    </location>
</feature>
<organism evidence="12 13">
    <name type="scientific">Renibacterium salmoninarum (strain ATCC 33209 / DSM 20767 / JCM 11484 / NBRC 15589 / NCIMB 2235)</name>
    <dbReference type="NCBI Taxonomy" id="288705"/>
    <lineage>
        <taxon>Bacteria</taxon>
        <taxon>Bacillati</taxon>
        <taxon>Actinomycetota</taxon>
        <taxon>Actinomycetes</taxon>
        <taxon>Micrococcales</taxon>
        <taxon>Micrococcaceae</taxon>
        <taxon>Renibacterium</taxon>
    </lineage>
</organism>
<keyword evidence="8" id="KW-0902">Two-component regulatory system</keyword>
<feature type="transmembrane region" description="Helical" evidence="10">
    <location>
        <begin position="190"/>
        <end position="209"/>
    </location>
</feature>
<reference evidence="13" key="1">
    <citation type="journal article" date="2008" name="J. Bacteriol.">
        <title>Genome sequence of the fish pathogen Renibacterium salmoninarum suggests reductive evolution away from an environmental Arthrobacter ancestor.</title>
        <authorList>
            <person name="Wiens G.D."/>
            <person name="Rockey D.D."/>
            <person name="Wu Z."/>
            <person name="Chang J."/>
            <person name="Levy R."/>
            <person name="Crane S."/>
            <person name="Chen D.S."/>
            <person name="Capri G.R."/>
            <person name="Burnett J.R."/>
            <person name="Sudheesh P.S."/>
            <person name="Schipma M.J."/>
            <person name="Burd H."/>
            <person name="Bhattacharyya A."/>
            <person name="Rhodes L.D."/>
            <person name="Kaul R."/>
            <person name="Strom M.S."/>
        </authorList>
    </citation>
    <scope>NUCLEOTIDE SEQUENCE [LARGE SCALE GENOMIC DNA]</scope>
    <source>
        <strain evidence="13">ATCC 33209 / DSM 20767 / JCM 11484 / NBRC 15589 / NCIMB 2235</strain>
    </source>
</reference>
<dbReference type="STRING" id="288705.RSal33209_0288"/>
<keyword evidence="10" id="KW-1133">Transmembrane helix</keyword>
<keyword evidence="9" id="KW-0175">Coiled coil</keyword>
<dbReference type="EMBL" id="CP000910">
    <property type="protein sequence ID" value="ABY22044.1"/>
    <property type="molecule type" value="Genomic_DNA"/>
</dbReference>
<dbReference type="PANTHER" id="PTHR24421">
    <property type="entry name" value="NITRATE/NITRITE SENSOR PROTEIN NARX-RELATED"/>
    <property type="match status" value="1"/>
</dbReference>
<keyword evidence="4" id="KW-0808">Transferase</keyword>
<keyword evidence="10" id="KW-0812">Transmembrane</keyword>
<accession>A9WM56</accession>
<dbReference type="Gene3D" id="3.30.565.10">
    <property type="entry name" value="Histidine kinase-like ATPase, C-terminal domain"/>
    <property type="match status" value="1"/>
</dbReference>
<proteinExistence type="predicted"/>
<evidence type="ECO:0000256" key="2">
    <source>
        <dbReference type="ARBA" id="ARBA00012438"/>
    </source>
</evidence>
<dbReference type="GO" id="GO:0016020">
    <property type="term" value="C:membrane"/>
    <property type="evidence" value="ECO:0007669"/>
    <property type="project" value="InterPro"/>
</dbReference>
<dbReference type="GO" id="GO:0005524">
    <property type="term" value="F:ATP binding"/>
    <property type="evidence" value="ECO:0007669"/>
    <property type="project" value="UniProtKB-KW"/>
</dbReference>
<keyword evidence="6 12" id="KW-0418">Kinase</keyword>
<name>A9WM56_RENSM</name>
<evidence type="ECO:0000256" key="7">
    <source>
        <dbReference type="ARBA" id="ARBA00022840"/>
    </source>
</evidence>
<keyword evidence="5" id="KW-0547">Nucleotide-binding</keyword>
<dbReference type="InterPro" id="IPR036890">
    <property type="entry name" value="HATPase_C_sf"/>
</dbReference>
<keyword evidence="7" id="KW-0067">ATP-binding</keyword>
<dbReference type="Pfam" id="PF07730">
    <property type="entry name" value="HisKA_3"/>
    <property type="match status" value="1"/>
</dbReference>
<feature type="transmembrane region" description="Helical" evidence="10">
    <location>
        <begin position="123"/>
        <end position="152"/>
    </location>
</feature>
<dbReference type="EC" id="2.7.13.3" evidence="2"/>
<evidence type="ECO:0000256" key="10">
    <source>
        <dbReference type="SAM" id="Phobius"/>
    </source>
</evidence>
<sequence length="448" mass="48346">MNEPMFHISRFPVPALKHIRQLQEEPVIPSEDTGGLSLVQDLSRRENQKMIRGLRGTLAGIPRQDFGMALFYLVLAVVLQMSGLHLFGVGDIDVFPAVQLWPLLLLLDCCGIALRSTKIVSMIVISLACAVLLALDGAGIVALFLVFEVIFAGTRYAGPTLSRLTQIFAISLSVLSVAAAAVIGNAWQSALAAGLQAVVVFLTPMWWAANVRKQQQIAEVEQQRAQQAERMVQQERDLARLDLQLSVSRERAKMARDLHDVIAGRLSAIALQSEAAIRTSDPEVRLTVLRTSRETSLKALADMRQMIDVLHAGDELDAPTNAGGMDLDSELQALAVASTSAGNPAQLDLRISQELAAATASTLYRISQEALTHAGKHAPGQPVLLSLYSKNDGILLTVDNPVTHTESIAAEPRGYGLKNIAVRANELGGSFSAGAELGNWHLVARLPR</sequence>
<dbReference type="AlphaFoldDB" id="A9WM56"/>
<dbReference type="PANTHER" id="PTHR24421:SF10">
    <property type="entry name" value="NITRATE_NITRITE SENSOR PROTEIN NARQ"/>
    <property type="match status" value="1"/>
</dbReference>
<keyword evidence="3" id="KW-0597">Phosphoprotein</keyword>
<gene>
    <name evidence="12" type="ordered locus">RSal33209_0288</name>
</gene>
<feature type="transmembrane region" description="Helical" evidence="10">
    <location>
        <begin position="69"/>
        <end position="88"/>
    </location>
</feature>
<comment type="catalytic activity">
    <reaction evidence="1">
        <text>ATP + protein L-histidine = ADP + protein N-phospho-L-histidine.</text>
        <dbReference type="EC" id="2.7.13.3"/>
    </reaction>
</comment>
<feature type="transmembrane region" description="Helical" evidence="10">
    <location>
        <begin position="164"/>
        <end position="183"/>
    </location>
</feature>
<evidence type="ECO:0000256" key="3">
    <source>
        <dbReference type="ARBA" id="ARBA00022553"/>
    </source>
</evidence>
<dbReference type="KEGG" id="rsa:RSal33209_0288"/>
<feature type="domain" description="Signal transduction histidine kinase subgroup 3 dimerisation and phosphoacceptor" evidence="11">
    <location>
        <begin position="250"/>
        <end position="313"/>
    </location>
</feature>
<dbReference type="Gene3D" id="1.20.5.1930">
    <property type="match status" value="1"/>
</dbReference>
<dbReference type="CDD" id="cd16917">
    <property type="entry name" value="HATPase_UhpB-NarQ-NarX-like"/>
    <property type="match status" value="1"/>
</dbReference>
<evidence type="ECO:0000256" key="6">
    <source>
        <dbReference type="ARBA" id="ARBA00022777"/>
    </source>
</evidence>
<evidence type="ECO:0000313" key="13">
    <source>
        <dbReference type="Proteomes" id="UP000002007"/>
    </source>
</evidence>
<protein>
    <recommendedName>
        <fullName evidence="2">histidine kinase</fullName>
        <ecNumber evidence="2">2.7.13.3</ecNumber>
    </recommendedName>
</protein>
<dbReference type="HOGENOM" id="CLU_000445_20_1_11"/>
<evidence type="ECO:0000256" key="9">
    <source>
        <dbReference type="SAM" id="Coils"/>
    </source>
</evidence>
<feature type="coiled-coil region" evidence="9">
    <location>
        <begin position="210"/>
        <end position="244"/>
    </location>
</feature>
<evidence type="ECO:0000256" key="4">
    <source>
        <dbReference type="ARBA" id="ARBA00022679"/>
    </source>
</evidence>
<evidence type="ECO:0000256" key="1">
    <source>
        <dbReference type="ARBA" id="ARBA00000085"/>
    </source>
</evidence>
<evidence type="ECO:0000256" key="5">
    <source>
        <dbReference type="ARBA" id="ARBA00022741"/>
    </source>
</evidence>
<dbReference type="InterPro" id="IPR011712">
    <property type="entry name" value="Sig_transdc_His_kin_sub3_dim/P"/>
</dbReference>
<dbReference type="eggNOG" id="COG4585">
    <property type="taxonomic scope" value="Bacteria"/>
</dbReference>
<keyword evidence="13" id="KW-1185">Reference proteome</keyword>
<evidence type="ECO:0000313" key="12">
    <source>
        <dbReference type="EMBL" id="ABY22044.1"/>
    </source>
</evidence>
<dbReference type="GO" id="GO:0000155">
    <property type="term" value="F:phosphorelay sensor kinase activity"/>
    <property type="evidence" value="ECO:0007669"/>
    <property type="project" value="InterPro"/>
</dbReference>